<dbReference type="OrthoDB" id="9780299at2"/>
<dbReference type="Pfam" id="PF20239">
    <property type="entry name" value="DUF6596"/>
    <property type="match status" value="1"/>
</dbReference>
<dbReference type="InterPro" id="IPR013324">
    <property type="entry name" value="RNA_pol_sigma_r3/r4-like"/>
</dbReference>
<dbReference type="PANTHER" id="PTHR47756:SF2">
    <property type="entry name" value="BLL6612 PROTEIN"/>
    <property type="match status" value="1"/>
</dbReference>
<dbReference type="InterPro" id="IPR013325">
    <property type="entry name" value="RNA_pol_sigma_r2"/>
</dbReference>
<feature type="domain" description="DUF6596" evidence="2">
    <location>
        <begin position="185"/>
        <end position="284"/>
    </location>
</feature>
<accession>A0A5C4MGE3</accession>
<evidence type="ECO:0000313" key="4">
    <source>
        <dbReference type="EMBL" id="TNC46062.1"/>
    </source>
</evidence>
<gene>
    <name evidence="4" type="ORF">FHE65_13840</name>
    <name evidence="3" type="ORF">FHE65_19220</name>
</gene>
<dbReference type="AlphaFoldDB" id="A0A5C4MGE3"/>
<proteinExistence type="predicted"/>
<dbReference type="Gene3D" id="1.10.1740.10">
    <property type="match status" value="1"/>
</dbReference>
<evidence type="ECO:0000259" key="1">
    <source>
        <dbReference type="Pfam" id="PF04542"/>
    </source>
</evidence>
<organism evidence="3 5">
    <name type="scientific">Mumia zhuanghuii</name>
    <dbReference type="NCBI Taxonomy" id="2585211"/>
    <lineage>
        <taxon>Bacteria</taxon>
        <taxon>Bacillati</taxon>
        <taxon>Actinomycetota</taxon>
        <taxon>Actinomycetes</taxon>
        <taxon>Propionibacteriales</taxon>
        <taxon>Nocardioidaceae</taxon>
        <taxon>Mumia</taxon>
    </lineage>
</organism>
<reference evidence="3 5" key="1">
    <citation type="submission" date="2019-05" db="EMBL/GenBank/DDBJ databases">
        <title>Mumia sp. nov., isolated from the intestinal contents of plateau pika (Ochotona curzoniae) in the Qinghai-Tibet plateau of China.</title>
        <authorList>
            <person name="Tian Z."/>
        </authorList>
    </citation>
    <scope>NUCLEOTIDE SEQUENCE [LARGE SCALE GENOMIC DNA]</scope>
    <source>
        <strain evidence="5">527</strain>
        <strain evidence="3">Z527</strain>
    </source>
</reference>
<dbReference type="EMBL" id="VDFR01000062">
    <property type="protein sequence ID" value="TNC46062.1"/>
    <property type="molecule type" value="Genomic_DNA"/>
</dbReference>
<sequence>MSAYEEAERAARTSYGRLLALLAAPTGDLAAAEDALADAFERALATWPERGVPDNPDAWLLTAARNRLRDLYRSAAHQTAVPWEEGSRHTDGSEFSTGLSTDFSTGEIPDERLALMFVCAHPAIDPMVRTPLMLQTVLGLDARRIAEAYAVPTSAMAQRLVRAKRRIRDTRIPFVVPGTEAMPARLPAVLEAVYGAYAIDWAAVPSTSLRASTAGEAHYLAVLLAALLPDEPEVLGLAALVALSLARADARLGEDGRFVPLDEQEPERWDAALIAQGEGLLRRASVRGAARPGRFQLEAAIQSVHCARVRTGRTDWEVLLALHRALVRVVPTLGARVALAAVTGRVEGPGAGLAVLEQVDGDAARRFQPAWATRAHLLVQAGRAEAADTAYAKAISLTTDRATREHLESRRAAART</sequence>
<evidence type="ECO:0000259" key="2">
    <source>
        <dbReference type="Pfam" id="PF20239"/>
    </source>
</evidence>
<dbReference type="Pfam" id="PF04542">
    <property type="entry name" value="Sigma70_r2"/>
    <property type="match status" value="1"/>
</dbReference>
<dbReference type="SUPFAM" id="SSF88659">
    <property type="entry name" value="Sigma3 and sigma4 domains of RNA polymerase sigma factors"/>
    <property type="match status" value="1"/>
</dbReference>
<dbReference type="EMBL" id="VDFR01000088">
    <property type="protein sequence ID" value="TNC43123.1"/>
    <property type="molecule type" value="Genomic_DNA"/>
</dbReference>
<evidence type="ECO:0000313" key="5">
    <source>
        <dbReference type="Proteomes" id="UP000306740"/>
    </source>
</evidence>
<dbReference type="GO" id="GO:0006352">
    <property type="term" value="P:DNA-templated transcription initiation"/>
    <property type="evidence" value="ECO:0007669"/>
    <property type="project" value="InterPro"/>
</dbReference>
<dbReference type="InterPro" id="IPR046531">
    <property type="entry name" value="DUF6596"/>
</dbReference>
<dbReference type="SUPFAM" id="SSF88946">
    <property type="entry name" value="Sigma2 domain of RNA polymerase sigma factors"/>
    <property type="match status" value="1"/>
</dbReference>
<dbReference type="Proteomes" id="UP000306740">
    <property type="component" value="Unassembled WGS sequence"/>
</dbReference>
<feature type="domain" description="RNA polymerase sigma-70 region 2" evidence="1">
    <location>
        <begin position="15"/>
        <end position="76"/>
    </location>
</feature>
<dbReference type="PANTHER" id="PTHR47756">
    <property type="entry name" value="BLL6612 PROTEIN-RELATED"/>
    <property type="match status" value="1"/>
</dbReference>
<protein>
    <submittedName>
        <fullName evidence="3">RNA polymerase subunit sigma-70</fullName>
    </submittedName>
</protein>
<name>A0A5C4MGE3_9ACTN</name>
<evidence type="ECO:0000313" key="3">
    <source>
        <dbReference type="EMBL" id="TNC43123.1"/>
    </source>
</evidence>
<dbReference type="GO" id="GO:0003700">
    <property type="term" value="F:DNA-binding transcription factor activity"/>
    <property type="evidence" value="ECO:0007669"/>
    <property type="project" value="InterPro"/>
</dbReference>
<dbReference type="InterPro" id="IPR007627">
    <property type="entry name" value="RNA_pol_sigma70_r2"/>
</dbReference>
<comment type="caution">
    <text evidence="3">The sequence shown here is derived from an EMBL/GenBank/DDBJ whole genome shotgun (WGS) entry which is preliminary data.</text>
</comment>